<proteinExistence type="predicted"/>
<sequence length="176" mass="20204">MKELIEILGYANYVNIVLISKGVRPSCILQECGPGRDYVLNTDIPLDEKITKMILSFPNTQYTLYQNCHVVYNINNSPPNFSSTYDIGLYLGYPIEILFKNEDEEMLSYFSMTLETDNYDNLMGISFVDESTIPIVSEYMERLVKESPIKLTILIEKTYVTEKGSVIEKYNGPYIS</sequence>
<dbReference type="EMBL" id="KY684083">
    <property type="protein sequence ID" value="ARF08951.1"/>
    <property type="molecule type" value="Genomic_DNA"/>
</dbReference>
<name>A0A1V0SB97_9VIRU</name>
<accession>A0A1V0SB97</accession>
<reference evidence="1" key="1">
    <citation type="journal article" date="2017" name="Science">
        <title>Giant viruses with an expanded complement of translation system components.</title>
        <authorList>
            <person name="Schulz F."/>
            <person name="Yutin N."/>
            <person name="Ivanova N.N."/>
            <person name="Ortega D.R."/>
            <person name="Lee T.K."/>
            <person name="Vierheilig J."/>
            <person name="Daims H."/>
            <person name="Horn M."/>
            <person name="Wagner M."/>
            <person name="Jensen G.J."/>
            <person name="Kyrpides N.C."/>
            <person name="Koonin E.V."/>
            <person name="Woyke T."/>
        </authorList>
    </citation>
    <scope>NUCLEOTIDE SEQUENCE</scope>
    <source>
        <strain evidence="1">CTV1</strain>
    </source>
</reference>
<evidence type="ECO:0000313" key="1">
    <source>
        <dbReference type="EMBL" id="ARF08951.1"/>
    </source>
</evidence>
<organism evidence="1">
    <name type="scientific">Catovirus CTV1</name>
    <dbReference type="NCBI Taxonomy" id="1977631"/>
    <lineage>
        <taxon>Viruses</taxon>
        <taxon>Varidnaviria</taxon>
        <taxon>Bamfordvirae</taxon>
        <taxon>Nucleocytoviricota</taxon>
        <taxon>Megaviricetes</taxon>
        <taxon>Imitervirales</taxon>
        <taxon>Mimiviridae</taxon>
        <taxon>Klosneuvirinae</taxon>
        <taxon>Catovirus</taxon>
    </lineage>
</organism>
<protein>
    <submittedName>
        <fullName evidence="1">Uncharacterized protein</fullName>
    </submittedName>
</protein>
<gene>
    <name evidence="1" type="ORF">Catovirus_1_1001</name>
</gene>